<keyword evidence="1" id="KW-0175">Coiled coil</keyword>
<reference evidence="3 4" key="1">
    <citation type="journal article" date="2023" name="Sci. Data">
        <title>Genome assembly of the Korean intertidal mud-creeper Batillaria attramentaria.</title>
        <authorList>
            <person name="Patra A.K."/>
            <person name="Ho P.T."/>
            <person name="Jun S."/>
            <person name="Lee S.J."/>
            <person name="Kim Y."/>
            <person name="Won Y.J."/>
        </authorList>
    </citation>
    <scope>NUCLEOTIDE SEQUENCE [LARGE SCALE GENOMIC DNA]</scope>
    <source>
        <strain evidence="3">Wonlab-2016</strain>
    </source>
</reference>
<organism evidence="3 4">
    <name type="scientific">Batillaria attramentaria</name>
    <dbReference type="NCBI Taxonomy" id="370345"/>
    <lineage>
        <taxon>Eukaryota</taxon>
        <taxon>Metazoa</taxon>
        <taxon>Spiralia</taxon>
        <taxon>Lophotrochozoa</taxon>
        <taxon>Mollusca</taxon>
        <taxon>Gastropoda</taxon>
        <taxon>Caenogastropoda</taxon>
        <taxon>Sorbeoconcha</taxon>
        <taxon>Cerithioidea</taxon>
        <taxon>Batillariidae</taxon>
        <taxon>Batillaria</taxon>
    </lineage>
</organism>
<dbReference type="EMBL" id="JACVVK020000309">
    <property type="protein sequence ID" value="KAK7479146.1"/>
    <property type="molecule type" value="Genomic_DNA"/>
</dbReference>
<feature type="coiled-coil region" evidence="1">
    <location>
        <begin position="191"/>
        <end position="225"/>
    </location>
</feature>
<feature type="compositionally biased region" description="Basic and acidic residues" evidence="2">
    <location>
        <begin position="879"/>
        <end position="890"/>
    </location>
</feature>
<dbReference type="Proteomes" id="UP001519460">
    <property type="component" value="Unassembled WGS sequence"/>
</dbReference>
<dbReference type="PANTHER" id="PTHR35347">
    <property type="entry name" value="COILED-COIL DOMAIN-CONTAINING PROTEIN 175"/>
    <property type="match status" value="1"/>
</dbReference>
<dbReference type="AlphaFoldDB" id="A0ABD0JWQ7"/>
<accession>A0ABD0JWQ7</accession>
<feature type="coiled-coil region" evidence="1">
    <location>
        <begin position="110"/>
        <end position="144"/>
    </location>
</feature>
<evidence type="ECO:0000313" key="4">
    <source>
        <dbReference type="Proteomes" id="UP001519460"/>
    </source>
</evidence>
<feature type="compositionally biased region" description="Basic residues" evidence="2">
    <location>
        <begin position="1097"/>
        <end position="1123"/>
    </location>
</feature>
<comment type="caution">
    <text evidence="3">The sequence shown here is derived from an EMBL/GenBank/DDBJ whole genome shotgun (WGS) entry which is preliminary data.</text>
</comment>
<feature type="coiled-coil region" evidence="1">
    <location>
        <begin position="39"/>
        <end position="66"/>
    </location>
</feature>
<proteinExistence type="predicted"/>
<keyword evidence="4" id="KW-1185">Reference proteome</keyword>
<evidence type="ECO:0000256" key="1">
    <source>
        <dbReference type="SAM" id="Coils"/>
    </source>
</evidence>
<sequence length="1237" mass="143175">MSVKVGIPGVNKAVSKLQELADRMRSADFGFRNDDVDNIDKIINALYQLEEERQNMRAAYEKESIKAALLRHQSKQILTDVKRADGTTVNLLLAAEKTNKEKIHTKQKQKIETSDNSAELENRASELEAENVRLQELLDPLKKKQVTLIEVYNQRMTQRSHLQYALNESSLRMRKVAKQTVDVEGGILRLKDDLIQERLEALQQKKRLKDECDDKLEQIDKYRDETSRNKCLLAQLTAQLYASDCGAVLKEILKHELNEAELKSEEEELEAPLAMQLDWNATMRQRLERVHEQGLAEINGFEKLQQEHRDKVQGQQEVVDAAAEVCAETEEQKYLVYTELVLGERKRDEVVQETRWLEQKGSEMRERLVTMAEEIGAMQAEDIRMKKQIAELHETHAHEVSRFAKQKEQLQQELKQSRDKTLKMDEYIEELAKTLIAAKRKTDEHVKNLKTFVKLQKIREIELHFEEGSLQKTIPAVDAKLKALVNVVLTTQNKSDKEFKPLKFQFDSTRTQYKAMITAIPDKTVYSKQLRVIKRAKKEVRDRERVMTYSEFLEHEMTTRNRVYSGEDVMWIGLDEDTVKILRDIAKTSRPPAMMIAQLSSRLRSRLSGSMEGIHLMMDMTEEEYAQFLEEEASQESPEEALRTVMMDPDDKEDISKLEKLLNAKKERLEKETPIFQCLLKQFTEHELHVIERKKEIDAVLEEKQKLTRKVFITHRLLPRRKNPLAETREYLREAREAYVVQLKEYGEVTKAKEKEIFTVGCKVRALMEVNERIEEANKKHEAALGKMNETEGIEHLQAELIRQRKEVATLREQDDVMHTVFAARIKFFRDALEPLKREFSHHDKLDDIIRRLLKGMRVLTDFLRDITSEGKPALMPTEKQEDGKQEPGTDKQSAAKRARRELPEWPSQPRCSVQQGAGKLPRRGALKRRPTMHHRALHELCIEFVEDTPDVHVDVSEIDDEEPLPPRDPTSPNISDKRLTLPNVSVKRLSMPNINDKRSSLIYHRRYALPDVSDMRAALLNITGKRPTLPQPDDKDSAQPEVDDKDSAKPEVDDKDTTQPNVDDKDTAQPEVDDKIITPPRVEDEDSAKPNVSRKDLRKPRVHSKRPKKPQVHSKDPKKRKVQLSDPRKPQADPQDDVDYGDVDLWFGGVLGDDKKTDDKDITLPKVKEVVPTKPKLHGKRPKKPKVHKETTIPEADDTVITQPQVKDEDPTKPKVSSKYTYLPRPKIHGKDPQKQ</sequence>
<feature type="coiled-coil region" evidence="1">
    <location>
        <begin position="652"/>
        <end position="710"/>
    </location>
</feature>
<feature type="region of interest" description="Disordered" evidence="2">
    <location>
        <begin position="1172"/>
        <end position="1237"/>
    </location>
</feature>
<feature type="coiled-coil region" evidence="1">
    <location>
        <begin position="764"/>
        <end position="814"/>
    </location>
</feature>
<evidence type="ECO:0000256" key="2">
    <source>
        <dbReference type="SAM" id="MobiDB-lite"/>
    </source>
</evidence>
<evidence type="ECO:0000313" key="3">
    <source>
        <dbReference type="EMBL" id="KAK7479146.1"/>
    </source>
</evidence>
<feature type="region of interest" description="Disordered" evidence="2">
    <location>
        <begin position="871"/>
        <end position="930"/>
    </location>
</feature>
<feature type="compositionally biased region" description="Basic and acidic residues" evidence="2">
    <location>
        <begin position="1046"/>
        <end position="1077"/>
    </location>
</feature>
<feature type="compositionally biased region" description="Basic residues" evidence="2">
    <location>
        <begin position="921"/>
        <end position="930"/>
    </location>
</feature>
<dbReference type="InterPro" id="IPR038834">
    <property type="entry name" value="CCDC175"/>
</dbReference>
<name>A0ABD0JWQ7_9CAEN</name>
<feature type="region of interest" description="Disordered" evidence="2">
    <location>
        <begin position="1024"/>
        <end position="1143"/>
    </location>
</feature>
<feature type="region of interest" description="Disordered" evidence="2">
    <location>
        <begin position="957"/>
        <end position="980"/>
    </location>
</feature>
<feature type="compositionally biased region" description="Basic residues" evidence="2">
    <location>
        <begin position="1176"/>
        <end position="1188"/>
    </location>
</feature>
<dbReference type="PANTHER" id="PTHR35347:SF1">
    <property type="entry name" value="COILED-COIL DOMAIN-CONTAINING PROTEIN 175"/>
    <property type="match status" value="1"/>
</dbReference>
<protein>
    <submittedName>
        <fullName evidence="3">Uncharacterized protein</fullName>
    </submittedName>
</protein>
<gene>
    <name evidence="3" type="ORF">BaRGS_00029587</name>
</gene>